<protein>
    <submittedName>
        <fullName evidence="2">Agmatine deiminase</fullName>
    </submittedName>
</protein>
<dbReference type="PANTHER" id="PTHR31377">
    <property type="entry name" value="AGMATINE DEIMINASE-RELATED"/>
    <property type="match status" value="1"/>
</dbReference>
<sequence length="345" mass="38271">MPSFRLPAEWEPQDAVLLAWPHEHSDWAPMLNAIEPVIAHIVAVITRYERVVLIVPTGKETHVKQFLRIKNALLSRIVYVPMRTNDIWTRDYGPITVYSGKKPVMLDFSFNGWGRKHAANLDNRATHTMHAGGSFPGAHHKTAAMVLEGGSIDSNGAGTIMTTAQCLREKRRNPLLSQTAIEKKLKTFLGARSILWLNHGGLEGDDTDSHIDTLARFAPGNTILYVQCGNPRDVHYEGLQAMESELKLYTTSRGTRYCLAGLPLPDPCFGRKNQRCPATYANFLVINNAVLVPTYGQKRNDQIALARISMAFPKRKIIGINCLPVIEQGGSLHCLTMQLPAGVLS</sequence>
<dbReference type="Pfam" id="PF04371">
    <property type="entry name" value="PAD_porph"/>
    <property type="match status" value="1"/>
</dbReference>
<dbReference type="Proteomes" id="UP000179243">
    <property type="component" value="Unassembled WGS sequence"/>
</dbReference>
<evidence type="ECO:0000313" key="3">
    <source>
        <dbReference type="Proteomes" id="UP000179243"/>
    </source>
</evidence>
<dbReference type="GO" id="GO:0004668">
    <property type="term" value="F:protein-arginine deiminase activity"/>
    <property type="evidence" value="ECO:0007669"/>
    <property type="project" value="InterPro"/>
</dbReference>
<dbReference type="GO" id="GO:0009446">
    <property type="term" value="P:putrescine biosynthetic process"/>
    <property type="evidence" value="ECO:0007669"/>
    <property type="project" value="InterPro"/>
</dbReference>
<keyword evidence="1" id="KW-0378">Hydrolase</keyword>
<organism evidence="2 3">
    <name type="scientific">Candidatus Raymondbacteria bacterium RIFOXYD12_FULL_49_13</name>
    <dbReference type="NCBI Taxonomy" id="1817890"/>
    <lineage>
        <taxon>Bacteria</taxon>
        <taxon>Raymondiibacteriota</taxon>
    </lineage>
</organism>
<comment type="caution">
    <text evidence="2">The sequence shown here is derived from an EMBL/GenBank/DDBJ whole genome shotgun (WGS) entry which is preliminary data.</text>
</comment>
<dbReference type="PANTHER" id="PTHR31377:SF0">
    <property type="entry name" value="AGMATINE DEIMINASE-RELATED"/>
    <property type="match status" value="1"/>
</dbReference>
<dbReference type="Gene3D" id="3.75.10.10">
    <property type="entry name" value="L-arginine/glycine Amidinotransferase, Chain A"/>
    <property type="match status" value="1"/>
</dbReference>
<reference evidence="2 3" key="1">
    <citation type="journal article" date="2016" name="Nat. Commun.">
        <title>Thousands of microbial genomes shed light on interconnected biogeochemical processes in an aquifer system.</title>
        <authorList>
            <person name="Anantharaman K."/>
            <person name="Brown C.T."/>
            <person name="Hug L.A."/>
            <person name="Sharon I."/>
            <person name="Castelle C.J."/>
            <person name="Probst A.J."/>
            <person name="Thomas B.C."/>
            <person name="Singh A."/>
            <person name="Wilkins M.J."/>
            <person name="Karaoz U."/>
            <person name="Brodie E.L."/>
            <person name="Williams K.H."/>
            <person name="Hubbard S.S."/>
            <person name="Banfield J.F."/>
        </authorList>
    </citation>
    <scope>NUCLEOTIDE SEQUENCE [LARGE SCALE GENOMIC DNA]</scope>
</reference>
<dbReference type="EMBL" id="MFYX01000067">
    <property type="protein sequence ID" value="OGK04659.1"/>
    <property type="molecule type" value="Genomic_DNA"/>
</dbReference>
<evidence type="ECO:0000313" key="2">
    <source>
        <dbReference type="EMBL" id="OGK04659.1"/>
    </source>
</evidence>
<accession>A0A1F7FD95</accession>
<dbReference type="SUPFAM" id="SSF55909">
    <property type="entry name" value="Pentein"/>
    <property type="match status" value="1"/>
</dbReference>
<gene>
    <name evidence="2" type="ORF">A2519_21005</name>
</gene>
<dbReference type="AlphaFoldDB" id="A0A1F7FD95"/>
<dbReference type="InterPro" id="IPR007466">
    <property type="entry name" value="Peptidyl-Arg-deiminase_porph"/>
</dbReference>
<dbReference type="GO" id="GO:0047632">
    <property type="term" value="F:agmatine deiminase activity"/>
    <property type="evidence" value="ECO:0007669"/>
    <property type="project" value="TreeGrafter"/>
</dbReference>
<evidence type="ECO:0000256" key="1">
    <source>
        <dbReference type="ARBA" id="ARBA00022801"/>
    </source>
</evidence>
<name>A0A1F7FD95_UNCRA</name>
<proteinExistence type="predicted"/>